<organism evidence="2 3">
    <name type="scientific">Anaerohalosphaera lusitana</name>
    <dbReference type="NCBI Taxonomy" id="1936003"/>
    <lineage>
        <taxon>Bacteria</taxon>
        <taxon>Pseudomonadati</taxon>
        <taxon>Planctomycetota</taxon>
        <taxon>Phycisphaerae</taxon>
        <taxon>Sedimentisphaerales</taxon>
        <taxon>Anaerohalosphaeraceae</taxon>
        <taxon>Anaerohalosphaera</taxon>
    </lineage>
</organism>
<dbReference type="PANTHER" id="PTHR43223">
    <property type="entry name" value="ALKYL/ARYL-SULFATASE"/>
    <property type="match status" value="1"/>
</dbReference>
<keyword evidence="3" id="KW-1185">Reference proteome</keyword>
<dbReference type="Gene3D" id="3.60.15.30">
    <property type="entry name" value="Metallo-beta-lactamase domain"/>
    <property type="match status" value="1"/>
</dbReference>
<evidence type="ECO:0000313" key="2">
    <source>
        <dbReference type="EMBL" id="AQT67491.1"/>
    </source>
</evidence>
<dbReference type="GO" id="GO:0018909">
    <property type="term" value="P:dodecyl sulfate metabolic process"/>
    <property type="evidence" value="ECO:0007669"/>
    <property type="project" value="TreeGrafter"/>
</dbReference>
<dbReference type="EMBL" id="CP019791">
    <property type="protein sequence ID" value="AQT67491.1"/>
    <property type="molecule type" value="Genomic_DNA"/>
</dbReference>
<feature type="domain" description="Alkyl sulfatase dimerisation" evidence="1">
    <location>
        <begin position="64"/>
        <end position="201"/>
    </location>
</feature>
<accession>A0A1U9NHU1</accession>
<evidence type="ECO:0000259" key="1">
    <source>
        <dbReference type="Pfam" id="PF14863"/>
    </source>
</evidence>
<protein>
    <recommendedName>
        <fullName evidence="1">Alkyl sulfatase dimerisation domain-containing protein</fullName>
    </recommendedName>
</protein>
<dbReference type="KEGG" id="alus:STSP2_00639"/>
<gene>
    <name evidence="2" type="ORF">STSP2_00639</name>
</gene>
<sequence>MYRDIRSWASSVDMMIKEKPEYLVGGHTRPIIGGEKIIEVMTNYRDAIRFVFDKTIEGMNKGMTPDELVDYARLPDRLAEKDYLREYYGNVEWAVRQIFNAHLGWFDGNPTNLFSLSPRQEAIRMAKLAGGEAELLQQAQRAVKSKDNQWAAQLADHLIALNPDASEPKLIKAEALEALAENLLTATGRNYYLTAAQELRKQAE</sequence>
<name>A0A1U9NHU1_9BACT</name>
<dbReference type="Gene3D" id="1.25.40.880">
    <property type="entry name" value="Alkyl sulfatase, dimerisation domain"/>
    <property type="match status" value="1"/>
</dbReference>
<dbReference type="Pfam" id="PF14863">
    <property type="entry name" value="Alkyl_sulf_dimr"/>
    <property type="match status" value="1"/>
</dbReference>
<dbReference type="InterPro" id="IPR038536">
    <property type="entry name" value="Alkyl/aryl-sulf_dimr_sf"/>
</dbReference>
<dbReference type="InterPro" id="IPR029228">
    <property type="entry name" value="Alkyl_sulf_dimr"/>
</dbReference>
<dbReference type="PANTHER" id="PTHR43223:SF1">
    <property type="entry name" value="ALKYL_ARYL-SULFATASE BDS1"/>
    <property type="match status" value="1"/>
</dbReference>
<dbReference type="SUPFAM" id="SSF56281">
    <property type="entry name" value="Metallo-hydrolase/oxidoreductase"/>
    <property type="match status" value="1"/>
</dbReference>
<dbReference type="InterPro" id="IPR052195">
    <property type="entry name" value="Bact_Alkyl/Aryl-Sulfatase"/>
</dbReference>
<dbReference type="InterPro" id="IPR036866">
    <property type="entry name" value="RibonucZ/Hydroxyglut_hydro"/>
</dbReference>
<evidence type="ECO:0000313" key="3">
    <source>
        <dbReference type="Proteomes" id="UP000189674"/>
    </source>
</evidence>
<dbReference type="AlphaFoldDB" id="A0A1U9NHU1"/>
<proteinExistence type="predicted"/>
<reference evidence="3" key="1">
    <citation type="submission" date="2017-02" db="EMBL/GenBank/DDBJ databases">
        <title>Comparative genomics and description of representatives of a novel lineage of planctomycetes thriving in anoxic sediments.</title>
        <authorList>
            <person name="Spring S."/>
            <person name="Bunk B."/>
            <person name="Sproer C."/>
        </authorList>
    </citation>
    <scope>NUCLEOTIDE SEQUENCE [LARGE SCALE GENOMIC DNA]</scope>
    <source>
        <strain evidence="3">ST-NAGAB-D1</strain>
    </source>
</reference>
<dbReference type="GO" id="GO:0018741">
    <property type="term" value="F:linear primary-alkylsulfatase activity"/>
    <property type="evidence" value="ECO:0007669"/>
    <property type="project" value="TreeGrafter"/>
</dbReference>
<dbReference type="GO" id="GO:0046983">
    <property type="term" value="F:protein dimerization activity"/>
    <property type="evidence" value="ECO:0007669"/>
    <property type="project" value="InterPro"/>
</dbReference>
<dbReference type="Proteomes" id="UP000189674">
    <property type="component" value="Chromosome"/>
</dbReference>